<dbReference type="InterPro" id="IPR002541">
    <property type="entry name" value="Cyt_c_assembly"/>
</dbReference>
<proteinExistence type="predicted"/>
<feature type="transmembrane region" description="Helical" evidence="1">
    <location>
        <begin position="213"/>
        <end position="231"/>
    </location>
</feature>
<evidence type="ECO:0000256" key="1">
    <source>
        <dbReference type="SAM" id="Phobius"/>
    </source>
</evidence>
<keyword evidence="1" id="KW-0812">Transmembrane</keyword>
<sequence>MKLFALSLSAILFYIAATFSRLYQTQSNTVSSPKPTLLLLSSLAVSLHALVLYQNLVTPMGVNLGFFNAASLITWVIALLLLFTLLRDPVENLVIVLFPIAALTIGLENHFYTERILPTDEPIGVKIHIFFSVLAYSLLAISALQAILLAIQDYQLHHRHPGWVFQMLFPPLQIMEKLLFQMIAVGFGLLSISLISGLFFLENIFAQHLVHKTVLSIIAWCVFAILLWGHWRFGWRGKTAIRWSLSGFFVLMLAYFGSKLVLELILHRL</sequence>
<dbReference type="KEGG" id="tig:THII_1685"/>
<feature type="domain" description="Cytochrome c assembly protein" evidence="2">
    <location>
        <begin position="39"/>
        <end position="265"/>
    </location>
</feature>
<dbReference type="Pfam" id="PF01578">
    <property type="entry name" value="Cytochrom_C_asm"/>
    <property type="match status" value="1"/>
</dbReference>
<feature type="transmembrane region" description="Helical" evidence="1">
    <location>
        <begin position="243"/>
        <end position="266"/>
    </location>
</feature>
<organism evidence="3 4">
    <name type="scientific">Thioploca ingrica</name>
    <dbReference type="NCBI Taxonomy" id="40754"/>
    <lineage>
        <taxon>Bacteria</taxon>
        <taxon>Pseudomonadati</taxon>
        <taxon>Pseudomonadota</taxon>
        <taxon>Gammaproteobacteria</taxon>
        <taxon>Thiotrichales</taxon>
        <taxon>Thiotrichaceae</taxon>
        <taxon>Thioploca</taxon>
    </lineage>
</organism>
<dbReference type="PANTHER" id="PTHR38034:SF1">
    <property type="entry name" value="INNER MEMBRANE PROTEIN YPJD"/>
    <property type="match status" value="1"/>
</dbReference>
<dbReference type="Proteomes" id="UP000031623">
    <property type="component" value="Chromosome"/>
</dbReference>
<dbReference type="AlphaFoldDB" id="A0A090AK34"/>
<dbReference type="GO" id="GO:0005886">
    <property type="term" value="C:plasma membrane"/>
    <property type="evidence" value="ECO:0007669"/>
    <property type="project" value="TreeGrafter"/>
</dbReference>
<keyword evidence="4" id="KW-1185">Reference proteome</keyword>
<accession>A0A090AK34</accession>
<dbReference type="STRING" id="40754.THII_1685"/>
<keyword evidence="1" id="KW-1133">Transmembrane helix</keyword>
<feature type="transmembrane region" description="Helical" evidence="1">
    <location>
        <begin position="36"/>
        <end position="53"/>
    </location>
</feature>
<dbReference type="OrthoDB" id="9780793at2"/>
<gene>
    <name evidence="3" type="ORF">THII_1685</name>
</gene>
<keyword evidence="1" id="KW-0472">Membrane</keyword>
<feature type="transmembrane region" description="Helical" evidence="1">
    <location>
        <begin position="92"/>
        <end position="108"/>
    </location>
</feature>
<reference evidence="3 4" key="1">
    <citation type="journal article" date="2014" name="ISME J.">
        <title>Ecophysiology of Thioploca ingrica as revealed by the complete genome sequence supplemented with proteomic evidence.</title>
        <authorList>
            <person name="Kojima H."/>
            <person name="Ogura Y."/>
            <person name="Yamamoto N."/>
            <person name="Togashi T."/>
            <person name="Mori H."/>
            <person name="Watanabe T."/>
            <person name="Nemoto F."/>
            <person name="Kurokawa K."/>
            <person name="Hayashi T."/>
            <person name="Fukui M."/>
        </authorList>
    </citation>
    <scope>NUCLEOTIDE SEQUENCE [LARGE SCALE GENOMIC DNA]</scope>
</reference>
<name>A0A090AK34_9GAMM</name>
<dbReference type="InterPro" id="IPR052372">
    <property type="entry name" value="YpjD/HemX"/>
</dbReference>
<dbReference type="HOGENOM" id="CLU_049710_1_0_6"/>
<dbReference type="PANTHER" id="PTHR38034">
    <property type="entry name" value="INNER MEMBRANE PROTEIN YPJD"/>
    <property type="match status" value="1"/>
</dbReference>
<feature type="transmembrane region" description="Helical" evidence="1">
    <location>
        <begin position="178"/>
        <end position="201"/>
    </location>
</feature>
<evidence type="ECO:0000259" key="2">
    <source>
        <dbReference type="Pfam" id="PF01578"/>
    </source>
</evidence>
<dbReference type="GO" id="GO:0020037">
    <property type="term" value="F:heme binding"/>
    <property type="evidence" value="ECO:0007669"/>
    <property type="project" value="InterPro"/>
</dbReference>
<dbReference type="EMBL" id="AP014633">
    <property type="protein sequence ID" value="BAP55982.1"/>
    <property type="molecule type" value="Genomic_DNA"/>
</dbReference>
<feature type="transmembrane region" description="Helical" evidence="1">
    <location>
        <begin position="65"/>
        <end position="86"/>
    </location>
</feature>
<dbReference type="GO" id="GO:0017004">
    <property type="term" value="P:cytochrome complex assembly"/>
    <property type="evidence" value="ECO:0007669"/>
    <property type="project" value="InterPro"/>
</dbReference>
<protein>
    <submittedName>
        <fullName evidence="3">ABC-type uncharacterized transport system, permease component</fullName>
    </submittedName>
</protein>
<feature type="transmembrane region" description="Helical" evidence="1">
    <location>
        <begin position="129"/>
        <end position="151"/>
    </location>
</feature>
<evidence type="ECO:0000313" key="3">
    <source>
        <dbReference type="EMBL" id="BAP55982.1"/>
    </source>
</evidence>
<evidence type="ECO:0000313" key="4">
    <source>
        <dbReference type="Proteomes" id="UP000031623"/>
    </source>
</evidence>